<comment type="similarity">
    <text evidence="2 12">Belongs to the Nudix hydrolase family.</text>
</comment>
<keyword evidence="5" id="KW-0479">Metal-binding</keyword>
<evidence type="ECO:0000256" key="5">
    <source>
        <dbReference type="ARBA" id="ARBA00022723"/>
    </source>
</evidence>
<evidence type="ECO:0000256" key="2">
    <source>
        <dbReference type="ARBA" id="ARBA00005582"/>
    </source>
</evidence>
<dbReference type="PANTHER" id="PTHR47707:SF1">
    <property type="entry name" value="NUDIX HYDROLASE FAMILY PROTEIN"/>
    <property type="match status" value="1"/>
</dbReference>
<reference evidence="14 15" key="1">
    <citation type="submission" date="2019-11" db="EMBL/GenBank/DDBJ databases">
        <authorList>
            <person name="Criscuolo A."/>
        </authorList>
    </citation>
    <scope>NUCLEOTIDE SEQUENCE [LARGE SCALE GENOMIC DNA]</scope>
    <source>
        <strain evidence="14">CIP111667</strain>
    </source>
</reference>
<dbReference type="SUPFAM" id="SSF55811">
    <property type="entry name" value="Nudix"/>
    <property type="match status" value="1"/>
</dbReference>
<dbReference type="AlphaFoldDB" id="A0A7M4DEF9"/>
<dbReference type="GO" id="GO:0046872">
    <property type="term" value="F:metal ion binding"/>
    <property type="evidence" value="ECO:0007669"/>
    <property type="project" value="UniProtKB-KW"/>
</dbReference>
<evidence type="ECO:0000256" key="11">
    <source>
        <dbReference type="ARBA" id="ARBA00038905"/>
    </source>
</evidence>
<gene>
    <name evidence="14" type="primary">nudG</name>
    <name evidence="14" type="ORF">HALOF300_00499</name>
</gene>
<dbReference type="GO" id="GO:0006260">
    <property type="term" value="P:DNA replication"/>
    <property type="evidence" value="ECO:0007669"/>
    <property type="project" value="UniProtKB-KW"/>
</dbReference>
<dbReference type="GO" id="GO:0006281">
    <property type="term" value="P:DNA repair"/>
    <property type="evidence" value="ECO:0007669"/>
    <property type="project" value="UniProtKB-KW"/>
</dbReference>
<dbReference type="GO" id="GO:0008413">
    <property type="term" value="F:8-oxo-7,8-dihydroguanosine triphosphate pyrophosphatase activity"/>
    <property type="evidence" value="ECO:0007669"/>
    <property type="project" value="TreeGrafter"/>
</dbReference>
<keyword evidence="8" id="KW-0460">Magnesium</keyword>
<protein>
    <recommendedName>
        <fullName evidence="11">8-oxo-dGTP diphosphatase</fullName>
        <ecNumber evidence="11">3.6.1.55</ecNumber>
    </recommendedName>
</protein>
<evidence type="ECO:0000256" key="10">
    <source>
        <dbReference type="ARBA" id="ARBA00035861"/>
    </source>
</evidence>
<dbReference type="PROSITE" id="PS51462">
    <property type="entry name" value="NUDIX"/>
    <property type="match status" value="1"/>
</dbReference>
<evidence type="ECO:0000313" key="14">
    <source>
        <dbReference type="EMBL" id="VZO35274.1"/>
    </source>
</evidence>
<keyword evidence="7 12" id="KW-0378">Hydrolase</keyword>
<dbReference type="PANTHER" id="PTHR47707">
    <property type="entry name" value="8-OXO-DGTP DIPHOSPHATASE"/>
    <property type="match status" value="1"/>
</dbReference>
<comment type="catalytic activity">
    <reaction evidence="10">
        <text>8-oxo-dGTP + H2O = 8-oxo-dGMP + diphosphate + H(+)</text>
        <dbReference type="Rhea" id="RHEA:31575"/>
        <dbReference type="ChEBI" id="CHEBI:15377"/>
        <dbReference type="ChEBI" id="CHEBI:15378"/>
        <dbReference type="ChEBI" id="CHEBI:33019"/>
        <dbReference type="ChEBI" id="CHEBI:63224"/>
        <dbReference type="ChEBI" id="CHEBI:77896"/>
        <dbReference type="EC" id="3.6.1.55"/>
    </reaction>
</comment>
<keyword evidence="9" id="KW-0234">DNA repair</keyword>
<organism evidence="14 15">
    <name type="scientific">Occultella aeris</name>
    <dbReference type="NCBI Taxonomy" id="2761496"/>
    <lineage>
        <taxon>Bacteria</taxon>
        <taxon>Bacillati</taxon>
        <taxon>Actinomycetota</taxon>
        <taxon>Actinomycetes</taxon>
        <taxon>Micrococcales</taxon>
        <taxon>Ruaniaceae</taxon>
        <taxon>Occultella</taxon>
    </lineage>
</organism>
<evidence type="ECO:0000256" key="3">
    <source>
        <dbReference type="ARBA" id="ARBA00022457"/>
    </source>
</evidence>
<dbReference type="Proteomes" id="UP000419743">
    <property type="component" value="Unassembled WGS sequence"/>
</dbReference>
<evidence type="ECO:0000256" key="6">
    <source>
        <dbReference type="ARBA" id="ARBA00022763"/>
    </source>
</evidence>
<dbReference type="EC" id="3.6.1.55" evidence="11"/>
<name>A0A7M4DEF9_9MICO</name>
<dbReference type="PRINTS" id="PR00502">
    <property type="entry name" value="NUDIXFAMILY"/>
</dbReference>
<evidence type="ECO:0000259" key="13">
    <source>
        <dbReference type="PROSITE" id="PS51462"/>
    </source>
</evidence>
<evidence type="ECO:0000313" key="15">
    <source>
        <dbReference type="Proteomes" id="UP000419743"/>
    </source>
</evidence>
<evidence type="ECO:0000256" key="4">
    <source>
        <dbReference type="ARBA" id="ARBA00022705"/>
    </source>
</evidence>
<keyword evidence="6" id="KW-0227">DNA damage</keyword>
<dbReference type="InterPro" id="IPR020476">
    <property type="entry name" value="Nudix_hydrolase"/>
</dbReference>
<sequence>MTPAPRSLVVAAAILDDLDVPTRLLAARRSAPKSLAGRWEFPGGKVEPGEDDLDALRRELREELGVEVAIGAAVPGPAGSAGTDWPILHGHRMRVWLARITDGDPAPLADHDELRWLALTELDSVDWLELDLPIVRAVQEVSDGIARLDSVD</sequence>
<evidence type="ECO:0000256" key="1">
    <source>
        <dbReference type="ARBA" id="ARBA00001946"/>
    </source>
</evidence>
<dbReference type="EMBL" id="CACRYJ010000006">
    <property type="protein sequence ID" value="VZO35274.1"/>
    <property type="molecule type" value="Genomic_DNA"/>
</dbReference>
<keyword evidence="4" id="KW-0235">DNA replication</keyword>
<dbReference type="PROSITE" id="PS00893">
    <property type="entry name" value="NUDIX_BOX"/>
    <property type="match status" value="1"/>
</dbReference>
<dbReference type="Pfam" id="PF00293">
    <property type="entry name" value="NUDIX"/>
    <property type="match status" value="1"/>
</dbReference>
<dbReference type="RefSeq" id="WP_156739051.1">
    <property type="nucleotide sequence ID" value="NZ_CACRYJ010000006.1"/>
</dbReference>
<evidence type="ECO:0000256" key="9">
    <source>
        <dbReference type="ARBA" id="ARBA00023204"/>
    </source>
</evidence>
<accession>A0A7M4DEF9</accession>
<dbReference type="GO" id="GO:0044715">
    <property type="term" value="F:8-oxo-dGDP phosphatase activity"/>
    <property type="evidence" value="ECO:0007669"/>
    <property type="project" value="TreeGrafter"/>
</dbReference>
<evidence type="ECO:0000256" key="12">
    <source>
        <dbReference type="RuleBase" id="RU003476"/>
    </source>
</evidence>
<dbReference type="InterPro" id="IPR020084">
    <property type="entry name" value="NUDIX_hydrolase_CS"/>
</dbReference>
<feature type="domain" description="Nudix hydrolase" evidence="13">
    <location>
        <begin position="5"/>
        <end position="142"/>
    </location>
</feature>
<evidence type="ECO:0000256" key="7">
    <source>
        <dbReference type="ARBA" id="ARBA00022801"/>
    </source>
</evidence>
<dbReference type="InterPro" id="IPR015797">
    <property type="entry name" value="NUDIX_hydrolase-like_dom_sf"/>
</dbReference>
<dbReference type="Gene3D" id="3.90.79.10">
    <property type="entry name" value="Nucleoside Triphosphate Pyrophosphohydrolase"/>
    <property type="match status" value="1"/>
</dbReference>
<keyword evidence="3" id="KW-0515">Mutator protein</keyword>
<evidence type="ECO:0000256" key="8">
    <source>
        <dbReference type="ARBA" id="ARBA00022842"/>
    </source>
</evidence>
<proteinExistence type="inferred from homology"/>
<dbReference type="GO" id="GO:0044716">
    <property type="term" value="F:8-oxo-GDP phosphatase activity"/>
    <property type="evidence" value="ECO:0007669"/>
    <property type="project" value="TreeGrafter"/>
</dbReference>
<comment type="caution">
    <text evidence="14">The sequence shown here is derived from an EMBL/GenBank/DDBJ whole genome shotgun (WGS) entry which is preliminary data.</text>
</comment>
<dbReference type="InterPro" id="IPR047127">
    <property type="entry name" value="MutT-like"/>
</dbReference>
<dbReference type="InterPro" id="IPR000086">
    <property type="entry name" value="NUDIX_hydrolase_dom"/>
</dbReference>
<comment type="cofactor">
    <cofactor evidence="1">
        <name>Mg(2+)</name>
        <dbReference type="ChEBI" id="CHEBI:18420"/>
    </cofactor>
</comment>
<dbReference type="GO" id="GO:0035539">
    <property type="term" value="F:8-oxo-7,8-dihydrodeoxyguanosine triphosphate pyrophosphatase activity"/>
    <property type="evidence" value="ECO:0007669"/>
    <property type="project" value="UniProtKB-EC"/>
</dbReference>
<dbReference type="CDD" id="cd03425">
    <property type="entry name" value="NUDIX_MutT_NudA_like"/>
    <property type="match status" value="1"/>
</dbReference>
<keyword evidence="15" id="KW-1185">Reference proteome</keyword>